<keyword evidence="2" id="KW-0238">DNA-binding</keyword>
<evidence type="ECO:0000259" key="4">
    <source>
        <dbReference type="PROSITE" id="PS50995"/>
    </source>
</evidence>
<dbReference type="EMBL" id="JAAFYZ010000054">
    <property type="protein sequence ID" value="MBS2548723.1"/>
    <property type="molecule type" value="Genomic_DNA"/>
</dbReference>
<dbReference type="InterPro" id="IPR000835">
    <property type="entry name" value="HTH_MarR-typ"/>
</dbReference>
<dbReference type="InterPro" id="IPR039422">
    <property type="entry name" value="MarR/SlyA-like"/>
</dbReference>
<dbReference type="SUPFAM" id="SSF46785">
    <property type="entry name" value="Winged helix' DNA-binding domain"/>
    <property type="match status" value="1"/>
</dbReference>
<reference evidence="5 6" key="1">
    <citation type="submission" date="2020-02" db="EMBL/GenBank/DDBJ databases">
        <title>Acidophilic actinobacteria isolated from forest soil.</title>
        <authorList>
            <person name="Golinska P."/>
        </authorList>
    </citation>
    <scope>NUCLEOTIDE SEQUENCE [LARGE SCALE GENOMIC DNA]</scope>
    <source>
        <strain evidence="5 6">NL8</strain>
    </source>
</reference>
<comment type="caution">
    <text evidence="5">The sequence shown here is derived from an EMBL/GenBank/DDBJ whole genome shotgun (WGS) entry which is preliminary data.</text>
</comment>
<organism evidence="5 6">
    <name type="scientific">Catenulispora pinistramenti</name>
    <dbReference type="NCBI Taxonomy" id="2705254"/>
    <lineage>
        <taxon>Bacteria</taxon>
        <taxon>Bacillati</taxon>
        <taxon>Actinomycetota</taxon>
        <taxon>Actinomycetes</taxon>
        <taxon>Catenulisporales</taxon>
        <taxon>Catenulisporaceae</taxon>
        <taxon>Catenulispora</taxon>
    </lineage>
</organism>
<dbReference type="InterPro" id="IPR023187">
    <property type="entry name" value="Tscrpt_reg_MarR-type_CS"/>
</dbReference>
<evidence type="ECO:0000313" key="5">
    <source>
        <dbReference type="EMBL" id="MBS2548723.1"/>
    </source>
</evidence>
<dbReference type="PROSITE" id="PS01117">
    <property type="entry name" value="HTH_MARR_1"/>
    <property type="match status" value="1"/>
</dbReference>
<sequence length="176" mass="19301">MKYLTTAGPDVERGTAPAYGCSVTSSEHHAVLDNRRDPVTAQVLELFWAASQAFYDNYDEAAARHDLTRMQAFVLANLMSGPKPMRFLAEHLKCEPSNITGLVDRMEARGLVTREPDPEDRRVKRITATEVGRASFDAVWGGLTFAAEPLAGLSGAERETLRDLLARVVPNAKAAE</sequence>
<dbReference type="Gene3D" id="1.10.10.10">
    <property type="entry name" value="Winged helix-like DNA-binding domain superfamily/Winged helix DNA-binding domain"/>
    <property type="match status" value="1"/>
</dbReference>
<evidence type="ECO:0000256" key="1">
    <source>
        <dbReference type="ARBA" id="ARBA00023015"/>
    </source>
</evidence>
<dbReference type="SMART" id="SM00347">
    <property type="entry name" value="HTH_MARR"/>
    <property type="match status" value="1"/>
</dbReference>
<name>A0ABS5KRQ4_9ACTN</name>
<dbReference type="PANTHER" id="PTHR33164">
    <property type="entry name" value="TRANSCRIPTIONAL REGULATOR, MARR FAMILY"/>
    <property type="match status" value="1"/>
</dbReference>
<protein>
    <submittedName>
        <fullName evidence="5">MarR family transcriptional regulator</fullName>
    </submittedName>
</protein>
<dbReference type="PANTHER" id="PTHR33164:SF99">
    <property type="entry name" value="MARR FAMILY REGULATORY PROTEIN"/>
    <property type="match status" value="1"/>
</dbReference>
<dbReference type="PROSITE" id="PS50995">
    <property type="entry name" value="HTH_MARR_2"/>
    <property type="match status" value="1"/>
</dbReference>
<dbReference type="Pfam" id="PF12802">
    <property type="entry name" value="MarR_2"/>
    <property type="match status" value="1"/>
</dbReference>
<dbReference type="PRINTS" id="PR00598">
    <property type="entry name" value="HTHMARR"/>
</dbReference>
<dbReference type="RefSeq" id="WP_212010298.1">
    <property type="nucleotide sequence ID" value="NZ_JAAFYZ010000054.1"/>
</dbReference>
<gene>
    <name evidence="5" type="ORF">KGQ19_17795</name>
</gene>
<accession>A0ABS5KRQ4</accession>
<evidence type="ECO:0000313" key="6">
    <source>
        <dbReference type="Proteomes" id="UP000730482"/>
    </source>
</evidence>
<evidence type="ECO:0000256" key="3">
    <source>
        <dbReference type="ARBA" id="ARBA00023163"/>
    </source>
</evidence>
<dbReference type="Proteomes" id="UP000730482">
    <property type="component" value="Unassembled WGS sequence"/>
</dbReference>
<keyword evidence="6" id="KW-1185">Reference proteome</keyword>
<dbReference type="InterPro" id="IPR036390">
    <property type="entry name" value="WH_DNA-bd_sf"/>
</dbReference>
<proteinExistence type="predicted"/>
<dbReference type="InterPro" id="IPR036388">
    <property type="entry name" value="WH-like_DNA-bd_sf"/>
</dbReference>
<feature type="domain" description="HTH marR-type" evidence="4">
    <location>
        <begin position="40"/>
        <end position="170"/>
    </location>
</feature>
<evidence type="ECO:0000256" key="2">
    <source>
        <dbReference type="ARBA" id="ARBA00023125"/>
    </source>
</evidence>
<keyword evidence="1" id="KW-0805">Transcription regulation</keyword>
<keyword evidence="3" id="KW-0804">Transcription</keyword>